<dbReference type="Gene3D" id="3.40.50.1240">
    <property type="entry name" value="Phosphoglycerate mutase-like"/>
    <property type="match status" value="1"/>
</dbReference>
<dbReference type="Pfam" id="PF00300">
    <property type="entry name" value="His_Phos_1"/>
    <property type="match status" value="1"/>
</dbReference>
<organism evidence="1 2">
    <name type="scientific">Acidimicrobiia bacterium BACL6 MAG-120924-bin43</name>
    <dbReference type="NCBI Taxonomy" id="1655583"/>
    <lineage>
        <taxon>Bacteria</taxon>
        <taxon>Bacillati</taxon>
        <taxon>Actinomycetota</taxon>
        <taxon>Acidimicrobiia</taxon>
        <taxon>acIV cluster</taxon>
    </lineage>
</organism>
<reference evidence="1 2" key="1">
    <citation type="submission" date="2015-10" db="EMBL/GenBank/DDBJ databases">
        <title>Metagenome-Assembled Genomes uncover a global brackish microbiome.</title>
        <authorList>
            <person name="Hugerth L.W."/>
            <person name="Larsson J."/>
            <person name="Alneberg J."/>
            <person name="Lindh M.V."/>
            <person name="Legrand C."/>
            <person name="Pinhassi J."/>
            <person name="Andersson A.F."/>
        </authorList>
    </citation>
    <scope>NUCLEOTIDE SEQUENCE [LARGE SCALE GENOMIC DNA]</scope>
    <source>
        <strain evidence="1">BACL6 MAG-120924-bin43</strain>
    </source>
</reference>
<comment type="caution">
    <text evidence="1">The sequence shown here is derived from an EMBL/GenBank/DDBJ whole genome shotgun (WGS) entry which is preliminary data.</text>
</comment>
<proteinExistence type="predicted"/>
<evidence type="ECO:0000313" key="2">
    <source>
        <dbReference type="Proteomes" id="UP000051017"/>
    </source>
</evidence>
<accession>A0A0R2QC34</accession>
<dbReference type="InterPro" id="IPR013078">
    <property type="entry name" value="His_Pase_superF_clade-1"/>
</dbReference>
<evidence type="ECO:0000313" key="1">
    <source>
        <dbReference type="EMBL" id="KRO46704.1"/>
    </source>
</evidence>
<gene>
    <name evidence="1" type="ORF">ABR75_09115</name>
</gene>
<protein>
    <recommendedName>
        <fullName evidence="3">Phosphoglycerate mutase</fullName>
    </recommendedName>
</protein>
<dbReference type="SUPFAM" id="SSF53254">
    <property type="entry name" value="Phosphoglycerate mutase-like"/>
    <property type="match status" value="1"/>
</dbReference>
<dbReference type="AlphaFoldDB" id="A0A0R2QC34"/>
<name>A0A0R2QC34_9ACTN</name>
<dbReference type="CDD" id="cd07067">
    <property type="entry name" value="HP_PGM_like"/>
    <property type="match status" value="1"/>
</dbReference>
<dbReference type="Proteomes" id="UP000051017">
    <property type="component" value="Unassembled WGS sequence"/>
</dbReference>
<dbReference type="EMBL" id="LIBJ01000248">
    <property type="protein sequence ID" value="KRO46704.1"/>
    <property type="molecule type" value="Genomic_DNA"/>
</dbReference>
<dbReference type="SMART" id="SM00855">
    <property type="entry name" value="PGAM"/>
    <property type="match status" value="1"/>
</dbReference>
<dbReference type="InterPro" id="IPR029033">
    <property type="entry name" value="His_PPase_superfam"/>
</dbReference>
<evidence type="ECO:0008006" key="3">
    <source>
        <dbReference type="Google" id="ProtNLM"/>
    </source>
</evidence>
<sequence length="179" mass="19520">MVRHGRASAGWDTALDPELDELGQAQARQAAVEMRSLQLGNIITSPLLRCQQTAAPLAQMWNVVPQVCAEVSEIPSPKGVAMSDRIVWLRQAMQGTWSELGSDYVAYRDCITDFVRGIQTDTVIFSHFIAINAVIGGVIGDDRLVIRSLDNCSITVFERDATGSLSLVHGGHEADTLIR</sequence>